<reference evidence="2" key="1">
    <citation type="submission" date="2021-01" db="EMBL/GenBank/DDBJ databases">
        <authorList>
            <consortium name="Genoscope - CEA"/>
            <person name="William W."/>
        </authorList>
    </citation>
    <scope>NUCLEOTIDE SEQUENCE</scope>
</reference>
<protein>
    <submittedName>
        <fullName evidence="2">Uncharacterized protein</fullName>
    </submittedName>
</protein>
<keyword evidence="3" id="KW-1185">Reference proteome</keyword>
<feature type="coiled-coil region" evidence="1">
    <location>
        <begin position="79"/>
        <end position="113"/>
    </location>
</feature>
<dbReference type="AlphaFoldDB" id="A0A8S1Y7I9"/>
<feature type="coiled-coil region" evidence="1">
    <location>
        <begin position="330"/>
        <end position="396"/>
    </location>
</feature>
<name>A0A8S1Y7I9_9CILI</name>
<dbReference type="EMBL" id="CAJJDO010000157">
    <property type="protein sequence ID" value="CAD8210005.1"/>
    <property type="molecule type" value="Genomic_DNA"/>
</dbReference>
<sequence length="415" mass="50137">MQKQHLNYILTPSSNCITKTPEKAINTSPFRGCSFSDKQSMTPNKQFIGYPHIQQTINQNIQHQFPYYENASPFCQETKEQLMQRILNLEDNLKAINKKYDQLKDDLEKERYKKCDTDRCYQQLFQRYQDQERELLKHQSVAKSIENMYKQVQKELQECKEKLNVRNNEILEQKTIQEKFQKIMKLKEKEINEFKIKLLQEKNLGAQENERLVQEFTQTYRDLTLQNDQLLQENSELKTIILEFDYQPQTISTNKQSENFQYNQDLLNDQELRQIVQQYLTNNEEYFLNKIPENQLRKSVQIMKEIFHTVTSKNLKEINSFQFQEPKQINEEIEINLQEMKKKRDLLIKEIKHKMDEIVKTKEFNLMEFNEILREIEELKKKLLTVENLIQEMEQSLMLNPHRNSCVSFDNQDFQ</sequence>
<dbReference type="Proteomes" id="UP000689195">
    <property type="component" value="Unassembled WGS sequence"/>
</dbReference>
<proteinExistence type="predicted"/>
<feature type="coiled-coil region" evidence="1">
    <location>
        <begin position="213"/>
        <end position="240"/>
    </location>
</feature>
<gene>
    <name evidence="2" type="ORF">PPENT_87.1.T1570062</name>
</gene>
<feature type="coiled-coil region" evidence="1">
    <location>
        <begin position="142"/>
        <end position="173"/>
    </location>
</feature>
<comment type="caution">
    <text evidence="2">The sequence shown here is derived from an EMBL/GenBank/DDBJ whole genome shotgun (WGS) entry which is preliminary data.</text>
</comment>
<accession>A0A8S1Y7I9</accession>
<evidence type="ECO:0000256" key="1">
    <source>
        <dbReference type="SAM" id="Coils"/>
    </source>
</evidence>
<dbReference type="OrthoDB" id="315584at2759"/>
<keyword evidence="1" id="KW-0175">Coiled coil</keyword>
<evidence type="ECO:0000313" key="3">
    <source>
        <dbReference type="Proteomes" id="UP000689195"/>
    </source>
</evidence>
<organism evidence="2 3">
    <name type="scientific">Paramecium pentaurelia</name>
    <dbReference type="NCBI Taxonomy" id="43138"/>
    <lineage>
        <taxon>Eukaryota</taxon>
        <taxon>Sar</taxon>
        <taxon>Alveolata</taxon>
        <taxon>Ciliophora</taxon>
        <taxon>Intramacronucleata</taxon>
        <taxon>Oligohymenophorea</taxon>
        <taxon>Peniculida</taxon>
        <taxon>Parameciidae</taxon>
        <taxon>Paramecium</taxon>
    </lineage>
</organism>
<evidence type="ECO:0000313" key="2">
    <source>
        <dbReference type="EMBL" id="CAD8210005.1"/>
    </source>
</evidence>